<feature type="domain" description="Reverse transcriptase" evidence="1">
    <location>
        <begin position="182"/>
        <end position="428"/>
    </location>
</feature>
<organism evidence="2 3">
    <name type="scientific">Rotaria magnacalcarata</name>
    <dbReference type="NCBI Taxonomy" id="392030"/>
    <lineage>
        <taxon>Eukaryota</taxon>
        <taxon>Metazoa</taxon>
        <taxon>Spiralia</taxon>
        <taxon>Gnathifera</taxon>
        <taxon>Rotifera</taxon>
        <taxon>Eurotatoria</taxon>
        <taxon>Bdelloidea</taxon>
        <taxon>Philodinida</taxon>
        <taxon>Philodinidae</taxon>
        <taxon>Rotaria</taxon>
    </lineage>
</organism>
<protein>
    <recommendedName>
        <fullName evidence="1">Reverse transcriptase domain-containing protein</fullName>
    </recommendedName>
</protein>
<dbReference type="SUPFAM" id="SSF56672">
    <property type="entry name" value="DNA/RNA polymerases"/>
    <property type="match status" value="1"/>
</dbReference>
<gene>
    <name evidence="2" type="ORF">UXM345_LOCUS32948</name>
</gene>
<dbReference type="EMBL" id="CAJOBF010010500">
    <property type="protein sequence ID" value="CAF4292332.1"/>
    <property type="molecule type" value="Genomic_DNA"/>
</dbReference>
<dbReference type="PROSITE" id="PS50878">
    <property type="entry name" value="RT_POL"/>
    <property type="match status" value="1"/>
</dbReference>
<sequence length="428" mass="49281">PFTIVSGRRNVRPGELNVFIIPTKEEQMIIDSILINGLQLNHQIQLIPTSHSNNIVQTDQQYSSVCKSTQNPKDEAMHRLKTWNFPTKDQKLVLSLLDEWYTGRTLNTILEEWEHVGIASLRNQQEYIKILCYNVEGWGTRAVEAIDLVYKAQASICIFTNVEELWNTCRLPHFNTLYQKGTNKNGGVNIPSTVIIDITGLSEPVRIIGIYWPTSQQRDQDEIQPHWAETNRLVPLEQSGFRPKCLLPTRVLSIYQEVKNNMAANIPTLALYVDYQKAYDRVWHAALLCKLERMGMPRNLLKMTGSWLKDRRAYVEYGEISSKIFNINIGLPQGSSLSPYLFIVFHSDLTNYLGAHSCHLFADDLCVLIRPPIMKNLGPMIEYLEKEGTRICNQVFTYSKKWKQPLNVSKTVVQLFHTQGLRGRINFR</sequence>
<comment type="caution">
    <text evidence="2">The sequence shown here is derived from an EMBL/GenBank/DDBJ whole genome shotgun (WGS) entry which is preliminary data.</text>
</comment>
<accession>A0A820HEJ3</accession>
<evidence type="ECO:0000313" key="2">
    <source>
        <dbReference type="EMBL" id="CAF4292332.1"/>
    </source>
</evidence>
<reference evidence="2" key="1">
    <citation type="submission" date="2021-02" db="EMBL/GenBank/DDBJ databases">
        <authorList>
            <person name="Nowell W R."/>
        </authorList>
    </citation>
    <scope>NUCLEOTIDE SEQUENCE</scope>
</reference>
<dbReference type="InterPro" id="IPR000477">
    <property type="entry name" value="RT_dom"/>
</dbReference>
<name>A0A820HEJ3_9BILA</name>
<dbReference type="Pfam" id="PF00078">
    <property type="entry name" value="RVT_1"/>
    <property type="match status" value="1"/>
</dbReference>
<evidence type="ECO:0000313" key="3">
    <source>
        <dbReference type="Proteomes" id="UP000663842"/>
    </source>
</evidence>
<dbReference type="Proteomes" id="UP000663842">
    <property type="component" value="Unassembled WGS sequence"/>
</dbReference>
<dbReference type="AlphaFoldDB" id="A0A820HEJ3"/>
<dbReference type="PANTHER" id="PTHR33332">
    <property type="entry name" value="REVERSE TRANSCRIPTASE DOMAIN-CONTAINING PROTEIN"/>
    <property type="match status" value="1"/>
</dbReference>
<proteinExistence type="predicted"/>
<dbReference type="InterPro" id="IPR043502">
    <property type="entry name" value="DNA/RNA_pol_sf"/>
</dbReference>
<feature type="non-terminal residue" evidence="2">
    <location>
        <position position="1"/>
    </location>
</feature>
<evidence type="ECO:0000259" key="1">
    <source>
        <dbReference type="PROSITE" id="PS50878"/>
    </source>
</evidence>